<name>A0ABN3P9G4_9MICO</name>
<evidence type="ECO:0000313" key="4">
    <source>
        <dbReference type="Proteomes" id="UP001500274"/>
    </source>
</evidence>
<dbReference type="RefSeq" id="WP_344227153.1">
    <property type="nucleotide sequence ID" value="NZ_BAAARI010000004.1"/>
</dbReference>
<accession>A0ABN3P9G4</accession>
<protein>
    <submittedName>
        <fullName evidence="3">Uncharacterized protein</fullName>
    </submittedName>
</protein>
<comment type="caution">
    <text evidence="3">The sequence shown here is derived from an EMBL/GenBank/DDBJ whole genome shotgun (WGS) entry which is preliminary data.</text>
</comment>
<keyword evidence="4" id="KW-1185">Reference proteome</keyword>
<evidence type="ECO:0000256" key="1">
    <source>
        <dbReference type="SAM" id="MobiDB-lite"/>
    </source>
</evidence>
<reference evidence="3 4" key="1">
    <citation type="journal article" date="2019" name="Int. J. Syst. Evol. Microbiol.">
        <title>The Global Catalogue of Microorganisms (GCM) 10K type strain sequencing project: providing services to taxonomists for standard genome sequencing and annotation.</title>
        <authorList>
            <consortium name="The Broad Institute Genomics Platform"/>
            <consortium name="The Broad Institute Genome Sequencing Center for Infectious Disease"/>
            <person name="Wu L."/>
            <person name="Ma J."/>
        </authorList>
    </citation>
    <scope>NUCLEOTIDE SEQUENCE [LARGE SCALE GENOMIC DNA]</scope>
    <source>
        <strain evidence="3 4">JCM 16365</strain>
    </source>
</reference>
<feature type="chain" id="PRO_5047278698" evidence="2">
    <location>
        <begin position="24"/>
        <end position="233"/>
    </location>
</feature>
<feature type="compositionally biased region" description="Low complexity" evidence="1">
    <location>
        <begin position="52"/>
        <end position="68"/>
    </location>
</feature>
<keyword evidence="2" id="KW-0732">Signal</keyword>
<evidence type="ECO:0000256" key="2">
    <source>
        <dbReference type="SAM" id="SignalP"/>
    </source>
</evidence>
<dbReference type="EMBL" id="BAAARI010000004">
    <property type="protein sequence ID" value="GAA2571686.1"/>
    <property type="molecule type" value="Genomic_DNA"/>
</dbReference>
<organism evidence="3 4">
    <name type="scientific">Microbacterium binotii</name>
    <dbReference type="NCBI Taxonomy" id="462710"/>
    <lineage>
        <taxon>Bacteria</taxon>
        <taxon>Bacillati</taxon>
        <taxon>Actinomycetota</taxon>
        <taxon>Actinomycetes</taxon>
        <taxon>Micrococcales</taxon>
        <taxon>Microbacteriaceae</taxon>
        <taxon>Microbacterium</taxon>
    </lineage>
</organism>
<sequence>MIRRLLPVALVGALLATTGAAVAPTERPTAWCIPLFMSCDDPSPTPSPTPSPSASSEPGLPGLPDLGGQSPTPGASPTPQAPAEPETPVEAVPDETAPVFTQPPAQLGSDGLSIGGLRGISLVTVPLADGTRAHALKISADSITITGFALTVGHAEGPALVTTADTMTLSGNVSVYLNSLTATGADGTSYTLGAETPPPRDGITPTLLRVTLGLVGATADSISYSNTDQQLTS</sequence>
<proteinExistence type="predicted"/>
<evidence type="ECO:0000313" key="3">
    <source>
        <dbReference type="EMBL" id="GAA2571686.1"/>
    </source>
</evidence>
<feature type="region of interest" description="Disordered" evidence="1">
    <location>
        <begin position="42"/>
        <end position="89"/>
    </location>
</feature>
<feature type="signal peptide" evidence="2">
    <location>
        <begin position="1"/>
        <end position="23"/>
    </location>
</feature>
<dbReference type="Proteomes" id="UP001500274">
    <property type="component" value="Unassembled WGS sequence"/>
</dbReference>
<gene>
    <name evidence="3" type="ORF">GCM10009862_08170</name>
</gene>